<gene>
    <name evidence="2" type="ORF">K7B10_37070</name>
</gene>
<evidence type="ECO:0000313" key="3">
    <source>
        <dbReference type="Proteomes" id="UP001520654"/>
    </source>
</evidence>
<accession>A0ABS8EGL6</accession>
<dbReference type="EMBL" id="JAINUL010000001">
    <property type="protein sequence ID" value="MCC0100295.1"/>
    <property type="molecule type" value="Genomic_DNA"/>
</dbReference>
<organism evidence="2 3">
    <name type="scientific">Streptomyces flavotricini</name>
    <dbReference type="NCBI Taxonomy" id="66888"/>
    <lineage>
        <taxon>Bacteria</taxon>
        <taxon>Bacillati</taxon>
        <taxon>Actinomycetota</taxon>
        <taxon>Actinomycetes</taxon>
        <taxon>Kitasatosporales</taxon>
        <taxon>Streptomycetaceae</taxon>
        <taxon>Streptomyces</taxon>
    </lineage>
</organism>
<keyword evidence="3" id="KW-1185">Reference proteome</keyword>
<name>A0ABS8EGL6_9ACTN</name>
<proteinExistence type="predicted"/>
<evidence type="ECO:0000256" key="1">
    <source>
        <dbReference type="SAM" id="MobiDB-lite"/>
    </source>
</evidence>
<comment type="caution">
    <text evidence="2">The sequence shown here is derived from an EMBL/GenBank/DDBJ whole genome shotgun (WGS) entry which is preliminary data.</text>
</comment>
<feature type="region of interest" description="Disordered" evidence="1">
    <location>
        <begin position="152"/>
        <end position="181"/>
    </location>
</feature>
<dbReference type="Proteomes" id="UP001520654">
    <property type="component" value="Unassembled WGS sequence"/>
</dbReference>
<evidence type="ECO:0000313" key="2">
    <source>
        <dbReference type="EMBL" id="MCC0100295.1"/>
    </source>
</evidence>
<reference evidence="2 3" key="1">
    <citation type="submission" date="2021-08" db="EMBL/GenBank/DDBJ databases">
        <title>Genomic Architecture of Streptomyces flavotricini NGL1 and Streptomyces erythrochromogenes HMS4 With Differential Plant Beneficial attributes and laccase production capabilities.</title>
        <authorList>
            <person name="Salwan R."/>
            <person name="Kaur R."/>
            <person name="Sharma V."/>
        </authorList>
    </citation>
    <scope>NUCLEOTIDE SEQUENCE [LARGE SCALE GENOMIC DNA]</scope>
    <source>
        <strain evidence="2 3">NGL1</strain>
    </source>
</reference>
<sequence length="181" mass="19563">MNRCTFTAEENYSFSYCAPARAPAETYSTCTRNTLNRTRPVSTANRSYGDLPAAAGLPGSGTGAPSNMGQQYGQGTGPAPAWNTTQQRPVTEIVQPAEASWIETQAGRRRTEGRFDATTKATDPHYDWRLHTVIDHPSTDLSDRIYQRAGPLTASEKLRCQSDRPSATTPVGANAPAGAER</sequence>
<dbReference type="RefSeq" id="WP_229343716.1">
    <property type="nucleotide sequence ID" value="NZ_JAINUL010000001.1"/>
</dbReference>
<protein>
    <submittedName>
        <fullName evidence="2">Uncharacterized protein</fullName>
    </submittedName>
</protein>